<keyword evidence="2" id="KW-1185">Reference proteome</keyword>
<accession>A0A6C0GMX8</accession>
<dbReference type="EMBL" id="CP048222">
    <property type="protein sequence ID" value="QHT68990.1"/>
    <property type="molecule type" value="Genomic_DNA"/>
</dbReference>
<dbReference type="Proteomes" id="UP000480178">
    <property type="component" value="Chromosome"/>
</dbReference>
<dbReference type="RefSeq" id="WP_162444985.1">
    <property type="nucleotide sequence ID" value="NZ_CP048222.1"/>
</dbReference>
<sequence>MIAPGWFGRIIDTLRAKKCNGYVEGIKNNLDRLSFPLSTRGCHDLSSKNSKIELIKAHQSELELVVDYLLNDRCTIAAAQNFLYRNGIPLGIIDVNKQDRVISFFIDGLTDDCYGIAYSETGKQGKLCGGQIVDWENLVDKWYNLSSI</sequence>
<reference evidence="1 2" key="1">
    <citation type="submission" date="2020-01" db="EMBL/GenBank/DDBJ databases">
        <authorList>
            <person name="Kim M.K."/>
        </authorList>
    </citation>
    <scope>NUCLEOTIDE SEQUENCE [LARGE SCALE GENOMIC DNA]</scope>
    <source>
        <strain evidence="1 2">172606-1</strain>
    </source>
</reference>
<protein>
    <submittedName>
        <fullName evidence="1">Uncharacterized protein</fullName>
    </submittedName>
</protein>
<evidence type="ECO:0000313" key="1">
    <source>
        <dbReference type="EMBL" id="QHT68990.1"/>
    </source>
</evidence>
<evidence type="ECO:0000313" key="2">
    <source>
        <dbReference type="Proteomes" id="UP000480178"/>
    </source>
</evidence>
<organism evidence="1 2">
    <name type="scientific">Rhodocytophaga rosea</name>
    <dbReference type="NCBI Taxonomy" id="2704465"/>
    <lineage>
        <taxon>Bacteria</taxon>
        <taxon>Pseudomonadati</taxon>
        <taxon>Bacteroidota</taxon>
        <taxon>Cytophagia</taxon>
        <taxon>Cytophagales</taxon>
        <taxon>Rhodocytophagaceae</taxon>
        <taxon>Rhodocytophaga</taxon>
    </lineage>
</organism>
<gene>
    <name evidence="1" type="ORF">GXP67_21210</name>
</gene>
<proteinExistence type="predicted"/>
<dbReference type="KEGG" id="rhoz:GXP67_21210"/>
<name>A0A6C0GMX8_9BACT</name>
<dbReference type="AlphaFoldDB" id="A0A6C0GMX8"/>